<gene>
    <name evidence="7" type="primary">scrK</name>
    <name evidence="7" type="ORF">Aiant_62500</name>
</gene>
<dbReference type="Pfam" id="PF00294">
    <property type="entry name" value="PfkB"/>
    <property type="match status" value="1"/>
</dbReference>
<evidence type="ECO:0000256" key="3">
    <source>
        <dbReference type="ARBA" id="ARBA00022741"/>
    </source>
</evidence>
<keyword evidence="3" id="KW-0547">Nucleotide-binding</keyword>
<name>A0ABN6CKQ0_9ACTN</name>
<feature type="domain" description="Carbohydrate kinase PfkB" evidence="6">
    <location>
        <begin position="3"/>
        <end position="300"/>
    </location>
</feature>
<dbReference type="InterPro" id="IPR002173">
    <property type="entry name" value="Carboh/pur_kinase_PfkB_CS"/>
</dbReference>
<proteinExistence type="inferred from homology"/>
<dbReference type="RefSeq" id="WP_189336713.1">
    <property type="nucleotide sequence ID" value="NZ_AP023356.1"/>
</dbReference>
<reference evidence="7 8" key="1">
    <citation type="submission" date="2020-08" db="EMBL/GenBank/DDBJ databases">
        <title>Whole genome shotgun sequence of Actinoplanes ianthinogenes NBRC 13996.</title>
        <authorList>
            <person name="Komaki H."/>
            <person name="Tamura T."/>
        </authorList>
    </citation>
    <scope>NUCLEOTIDE SEQUENCE [LARGE SCALE GENOMIC DNA]</scope>
    <source>
        <strain evidence="7 8">NBRC 13996</strain>
    </source>
</reference>
<dbReference type="InterPro" id="IPR029056">
    <property type="entry name" value="Ribokinase-like"/>
</dbReference>
<keyword evidence="8" id="KW-1185">Reference proteome</keyword>
<evidence type="ECO:0000313" key="8">
    <source>
        <dbReference type="Proteomes" id="UP000676967"/>
    </source>
</evidence>
<keyword evidence="5" id="KW-0067">ATP-binding</keyword>
<evidence type="ECO:0000259" key="6">
    <source>
        <dbReference type="Pfam" id="PF00294"/>
    </source>
</evidence>
<sequence>MGYAVVLGEALIDLLEAEHDGELIYRQAIGGAPLNVAVAVARLGGRVEYSGTLGTDVLGDRIAAFLAEAGVGERGVRRVGVPTTLAVTTFEGAEPSFTFYGEPPSYALLSEADLDRDGLAGASVLYTGSICLLREPFRAAARAAWDGFAGLRVFDPNVRPKLLPDEAALTALRELVEEFFATADLVKLSLADAQLLYGEPDPAAAAERIRSLGARAVVVTCGARGAHVAAADGAATLPAPSVRAIDATGAGDSVMGALVSRLLAGGRPAGLADWQGHVRFALAVAGLVCERQGGATAMPTPAEVTARWGAEIQGQGRP</sequence>
<comment type="similarity">
    <text evidence="1">Belongs to the carbohydrate kinase PfkB family.</text>
</comment>
<dbReference type="InterPro" id="IPR002139">
    <property type="entry name" value="Ribo/fructo_kinase"/>
</dbReference>
<dbReference type="InterPro" id="IPR011611">
    <property type="entry name" value="PfkB_dom"/>
</dbReference>
<evidence type="ECO:0000256" key="2">
    <source>
        <dbReference type="ARBA" id="ARBA00022679"/>
    </source>
</evidence>
<organism evidence="7 8">
    <name type="scientific">Actinoplanes ianthinogenes</name>
    <dbReference type="NCBI Taxonomy" id="122358"/>
    <lineage>
        <taxon>Bacteria</taxon>
        <taxon>Bacillati</taxon>
        <taxon>Actinomycetota</taxon>
        <taxon>Actinomycetes</taxon>
        <taxon>Micromonosporales</taxon>
        <taxon>Micromonosporaceae</taxon>
        <taxon>Actinoplanes</taxon>
    </lineage>
</organism>
<evidence type="ECO:0000313" key="7">
    <source>
        <dbReference type="EMBL" id="BCJ45593.1"/>
    </source>
</evidence>
<dbReference type="Gene3D" id="3.40.1190.20">
    <property type="match status" value="1"/>
</dbReference>
<protein>
    <submittedName>
        <fullName evidence="7">Fructokinase</fullName>
    </submittedName>
</protein>
<dbReference type="PANTHER" id="PTHR43085:SF1">
    <property type="entry name" value="PSEUDOURIDINE KINASE-RELATED"/>
    <property type="match status" value="1"/>
</dbReference>
<evidence type="ECO:0000256" key="1">
    <source>
        <dbReference type="ARBA" id="ARBA00010688"/>
    </source>
</evidence>
<dbReference type="Proteomes" id="UP000676967">
    <property type="component" value="Chromosome"/>
</dbReference>
<accession>A0ABN6CKQ0</accession>
<dbReference type="EMBL" id="AP023356">
    <property type="protein sequence ID" value="BCJ45593.1"/>
    <property type="molecule type" value="Genomic_DNA"/>
</dbReference>
<dbReference type="InterPro" id="IPR050306">
    <property type="entry name" value="PfkB_Carbo_kinase"/>
</dbReference>
<dbReference type="PANTHER" id="PTHR43085">
    <property type="entry name" value="HEXOKINASE FAMILY MEMBER"/>
    <property type="match status" value="1"/>
</dbReference>
<dbReference type="PROSITE" id="PS00583">
    <property type="entry name" value="PFKB_KINASES_1"/>
    <property type="match status" value="1"/>
</dbReference>
<evidence type="ECO:0000256" key="4">
    <source>
        <dbReference type="ARBA" id="ARBA00022777"/>
    </source>
</evidence>
<dbReference type="CDD" id="cd01167">
    <property type="entry name" value="bac_FRK"/>
    <property type="match status" value="1"/>
</dbReference>
<dbReference type="PRINTS" id="PR00990">
    <property type="entry name" value="RIBOKINASE"/>
</dbReference>
<keyword evidence="2" id="KW-0808">Transferase</keyword>
<dbReference type="SUPFAM" id="SSF53613">
    <property type="entry name" value="Ribokinase-like"/>
    <property type="match status" value="1"/>
</dbReference>
<evidence type="ECO:0000256" key="5">
    <source>
        <dbReference type="ARBA" id="ARBA00022840"/>
    </source>
</evidence>
<keyword evidence="4" id="KW-0418">Kinase</keyword>